<feature type="region of interest" description="Disordered" evidence="5">
    <location>
        <begin position="784"/>
        <end position="817"/>
    </location>
</feature>
<feature type="compositionally biased region" description="Basic and acidic residues" evidence="5">
    <location>
        <begin position="365"/>
        <end position="379"/>
    </location>
</feature>
<dbReference type="PROSITE" id="PS50102">
    <property type="entry name" value="RRM"/>
    <property type="match status" value="2"/>
</dbReference>
<feature type="region of interest" description="Disordered" evidence="5">
    <location>
        <begin position="1"/>
        <end position="53"/>
    </location>
</feature>
<sequence>MSGRVGRDQSRRDHMQKQQQQQHHERPHHASSSSSRFGESNKSARAKNPPSRHLWVGNLSHHIDQSTIVDHFIRFGELENVACHPGRSYAFVNFMREEDARAALHSLQGFSLAGMPLRIEFAKSDKSSAPSRDELYLQYRDELQPPRSRSSAYSPRESRKRHASPDEYLPDSSRTNERGSDHPSEILWIGFPSFMKVDDTILRKAFSPFGDIEKITAFPGRTYAFVQFRNLASACRAKETLQGKLFGNPRVHISFARKDHDSSTGGRRIMGHNGPPSPHFKSTIQAGSSDNLWPDRNVGDFEDPSIRAPHFPNMEEYRDPERMSFSRKESLCTHSGGLYEERRFHEPGPDVGLPQGMQGYLRSPFRDESSHTHEFSPREFRRRSPLPEDPWDLPEDTYSYRGAKKLKIGSFSHENELPEYPLHNVEQDKHVFPGVVPELPLADESRPPLPYNRQPENPLNFNRSLEDRHDNWRSSHDNLQSPPNTLSSMPVEWKRTTSEFHQPGRKEWKWEGTIAKGGTPVCRARCFPVGKVMDIILPEFLDCTARTGLDMLAKHYYQAACSWVVFFVAASDADMGYYNEFMHYLGDKQRAAVAKLDDRNTLFLVPPSDFSQNVLKVAGKLSISGVVLSLEPASPNLVSHPSENENDKGLIYPHDASYRKFELPSGPSPMPASFSSMEKSGVNSSNLQGNSITSAPSQFPAYGHGSGSIPYRMENRPDFQHSHPVSRDSVLHPLPVSEGYSNSICERGGPDFSRVNYDGGTSYSSGSKTSLHEYKLPSSVPMSLSGLQQEQHADVASSLRGPLQTQNTNYSSSSATGVYRSTGLNGHQPESLSRVPPRYNAPQTNQVSSDMSPSLLSQLQQQPLLQAANVRAFSNAVPVGTQASQENVRAFPHAAPVGTQVSQEIVNVSNTQDDGEADPQKRLQATLQLAAALLQQIQQGKGT</sequence>
<feature type="region of interest" description="Disordered" evidence="5">
    <location>
        <begin position="365"/>
        <end position="388"/>
    </location>
</feature>
<dbReference type="PANTHER" id="PTHR23189">
    <property type="entry name" value="RNA RECOGNITION MOTIF-CONTAINING"/>
    <property type="match status" value="1"/>
</dbReference>
<organism evidence="7 8">
    <name type="scientific">Beta vulgaris subsp. vulgaris</name>
    <name type="common">Beet</name>
    <dbReference type="NCBI Taxonomy" id="3555"/>
    <lineage>
        <taxon>Eukaryota</taxon>
        <taxon>Viridiplantae</taxon>
        <taxon>Streptophyta</taxon>
        <taxon>Embryophyta</taxon>
        <taxon>Tracheophyta</taxon>
        <taxon>Spermatophyta</taxon>
        <taxon>Magnoliopsida</taxon>
        <taxon>eudicotyledons</taxon>
        <taxon>Gunneridae</taxon>
        <taxon>Pentapetalae</taxon>
        <taxon>Caryophyllales</taxon>
        <taxon>Chenopodiaceae</taxon>
        <taxon>Betoideae</taxon>
        <taxon>Beta</taxon>
    </lineage>
</organism>
<feature type="compositionally biased region" description="Low complexity" evidence="5">
    <location>
        <begin position="145"/>
        <end position="155"/>
    </location>
</feature>
<evidence type="ECO:0000256" key="1">
    <source>
        <dbReference type="ARBA" id="ARBA00004123"/>
    </source>
</evidence>
<reference evidence="7 8" key="1">
    <citation type="journal article" date="2014" name="Nature">
        <title>The genome of the recently domesticated crop plant sugar beet (Beta vulgaris).</title>
        <authorList>
            <person name="Dohm J.C."/>
            <person name="Minoche A.E."/>
            <person name="Holtgrawe D."/>
            <person name="Capella-Gutierrez S."/>
            <person name="Zakrzewski F."/>
            <person name="Tafer H."/>
            <person name="Rupp O."/>
            <person name="Sorensen T.R."/>
            <person name="Stracke R."/>
            <person name="Reinhardt R."/>
            <person name="Goesmann A."/>
            <person name="Kraft T."/>
            <person name="Schulz B."/>
            <person name="Stadler P.F."/>
            <person name="Schmidt T."/>
            <person name="Gabaldon T."/>
            <person name="Lehrach H."/>
            <person name="Weisshaar B."/>
            <person name="Himmelbauer H."/>
        </authorList>
    </citation>
    <scope>NUCLEOTIDE SEQUENCE [LARGE SCALE GENOMIC DNA]</scope>
    <source>
        <tissue evidence="7">Taproot</tissue>
    </source>
</reference>
<dbReference type="GO" id="GO:0005634">
    <property type="term" value="C:nucleus"/>
    <property type="evidence" value="ECO:0007669"/>
    <property type="project" value="UniProtKB-SubCell"/>
</dbReference>
<feature type="compositionally biased region" description="Polar residues" evidence="5">
    <location>
        <begin position="673"/>
        <end position="697"/>
    </location>
</feature>
<evidence type="ECO:0000256" key="5">
    <source>
        <dbReference type="SAM" id="MobiDB-lite"/>
    </source>
</evidence>
<dbReference type="Gene3D" id="3.30.70.330">
    <property type="match status" value="2"/>
</dbReference>
<dbReference type="SUPFAM" id="SSF54928">
    <property type="entry name" value="RNA-binding domain, RBD"/>
    <property type="match status" value="2"/>
</dbReference>
<evidence type="ECO:0000256" key="3">
    <source>
        <dbReference type="ARBA" id="ARBA00023242"/>
    </source>
</evidence>
<dbReference type="Pfam" id="PF00076">
    <property type="entry name" value="RRM_1"/>
    <property type="match status" value="2"/>
</dbReference>
<feature type="compositionally biased region" description="Polar residues" evidence="5">
    <location>
        <begin position="30"/>
        <end position="43"/>
    </location>
</feature>
<dbReference type="FunFam" id="3.30.70.330:FF:000522">
    <property type="entry name" value="RNA recognition motif (RRM)-containing protein"/>
    <property type="match status" value="1"/>
</dbReference>
<feature type="domain" description="RRM" evidence="6">
    <location>
        <begin position="185"/>
        <end position="258"/>
    </location>
</feature>
<dbReference type="InterPro" id="IPR000504">
    <property type="entry name" value="RRM_dom"/>
</dbReference>
<feature type="region of interest" description="Disordered" evidence="5">
    <location>
        <begin position="669"/>
        <end position="734"/>
    </location>
</feature>
<comment type="subcellular location">
    <subcellularLocation>
        <location evidence="1">Nucleus</location>
    </subcellularLocation>
</comment>
<feature type="compositionally biased region" description="Basic and acidic residues" evidence="5">
    <location>
        <begin position="713"/>
        <end position="730"/>
    </location>
</feature>
<keyword evidence="8" id="KW-1185">Reference proteome</keyword>
<evidence type="ECO:0000313" key="8">
    <source>
        <dbReference type="Proteomes" id="UP000035740"/>
    </source>
</evidence>
<dbReference type="KEGG" id="bvg:104903072"/>
<evidence type="ECO:0000259" key="6">
    <source>
        <dbReference type="PROSITE" id="PS50102"/>
    </source>
</evidence>
<dbReference type="Proteomes" id="UP000035740">
    <property type="component" value="Chromosome 9"/>
</dbReference>
<evidence type="ECO:0000256" key="4">
    <source>
        <dbReference type="PROSITE-ProRule" id="PRU00176"/>
    </source>
</evidence>
<dbReference type="Pfam" id="PF07744">
    <property type="entry name" value="SPOC"/>
    <property type="match status" value="1"/>
</dbReference>
<dbReference type="CDD" id="cd00590">
    <property type="entry name" value="RRM_SF"/>
    <property type="match status" value="2"/>
</dbReference>
<gene>
    <name evidence="7" type="ORF">BVRB_9g206960</name>
</gene>
<protein>
    <recommendedName>
        <fullName evidence="6">RRM domain-containing protein</fullName>
    </recommendedName>
</protein>
<feature type="compositionally biased region" description="Basic and acidic residues" evidence="5">
    <location>
        <begin position="1"/>
        <end position="16"/>
    </location>
</feature>
<dbReference type="InterPro" id="IPR012677">
    <property type="entry name" value="Nucleotide-bd_a/b_plait_sf"/>
</dbReference>
<name>A0A0J8BQE2_BETVV</name>
<feature type="region of interest" description="Disordered" evidence="5">
    <location>
        <begin position="138"/>
        <end position="181"/>
    </location>
</feature>
<dbReference type="EMBL" id="KQ090181">
    <property type="protein sequence ID" value="KMT02179.1"/>
    <property type="molecule type" value="Genomic_DNA"/>
</dbReference>
<keyword evidence="2 4" id="KW-0694">RNA-binding</keyword>
<dbReference type="OMA" id="VNQQYPA"/>
<dbReference type="OrthoDB" id="439808at2759"/>
<dbReference type="Gramene" id="KMT02179">
    <property type="protein sequence ID" value="KMT02179"/>
    <property type="gene ID" value="BVRB_9g206960"/>
</dbReference>
<dbReference type="SMART" id="SM00360">
    <property type="entry name" value="RRM"/>
    <property type="match status" value="2"/>
</dbReference>
<feature type="domain" description="RRM" evidence="6">
    <location>
        <begin position="52"/>
        <end position="124"/>
    </location>
</feature>
<dbReference type="AlphaFoldDB" id="A0A0J8BQE2"/>
<dbReference type="eggNOG" id="KOG0118">
    <property type="taxonomic scope" value="Eukaryota"/>
</dbReference>
<dbReference type="InterPro" id="IPR012921">
    <property type="entry name" value="SPOC_C"/>
</dbReference>
<evidence type="ECO:0000313" key="7">
    <source>
        <dbReference type="EMBL" id="KMT02179.1"/>
    </source>
</evidence>
<dbReference type="InterPro" id="IPR035979">
    <property type="entry name" value="RBD_domain_sf"/>
</dbReference>
<accession>A0A0J8BQE2</accession>
<feature type="compositionally biased region" description="Polar residues" evidence="5">
    <location>
        <begin position="803"/>
        <end position="816"/>
    </location>
</feature>
<keyword evidence="3" id="KW-0539">Nucleus</keyword>
<dbReference type="CDD" id="cd21546">
    <property type="entry name" value="SPOC_FPA-like"/>
    <property type="match status" value="1"/>
</dbReference>
<proteinExistence type="predicted"/>
<evidence type="ECO:0000256" key="2">
    <source>
        <dbReference type="ARBA" id="ARBA00022884"/>
    </source>
</evidence>
<dbReference type="GO" id="GO:0003723">
    <property type="term" value="F:RNA binding"/>
    <property type="evidence" value="ECO:0007669"/>
    <property type="project" value="UniProtKB-UniRule"/>
</dbReference>